<dbReference type="Proteomes" id="UP000007800">
    <property type="component" value="Unassembled WGS sequence"/>
</dbReference>
<evidence type="ECO:0000313" key="5">
    <source>
        <dbReference type="EMBL" id="EER14923.1"/>
    </source>
</evidence>
<dbReference type="SUPFAM" id="SSF52518">
    <property type="entry name" value="Thiamin diphosphate-binding fold (THDP-binding)"/>
    <property type="match status" value="1"/>
</dbReference>
<dbReference type="GO" id="GO:0009097">
    <property type="term" value="P:isoleucine biosynthetic process"/>
    <property type="evidence" value="ECO:0007669"/>
    <property type="project" value="TreeGrafter"/>
</dbReference>
<dbReference type="InterPro" id="IPR029061">
    <property type="entry name" value="THDP-binding"/>
</dbReference>
<dbReference type="CDD" id="cd07035">
    <property type="entry name" value="TPP_PYR_POX_like"/>
    <property type="match status" value="1"/>
</dbReference>
<dbReference type="GeneID" id="9061811"/>
<keyword evidence="3" id="KW-0472">Membrane</keyword>
<feature type="transmembrane region" description="Helical" evidence="3">
    <location>
        <begin position="119"/>
        <end position="143"/>
    </location>
</feature>
<dbReference type="OrthoDB" id="16262at2759"/>
<dbReference type="Pfam" id="PF03083">
    <property type="entry name" value="MtN3_slv"/>
    <property type="match status" value="1"/>
</dbReference>
<dbReference type="InterPro" id="IPR004316">
    <property type="entry name" value="SWEET_rpt"/>
</dbReference>
<dbReference type="Gene3D" id="3.40.50.970">
    <property type="match status" value="1"/>
</dbReference>
<dbReference type="InterPro" id="IPR012001">
    <property type="entry name" value="Thiamin_PyroP_enz_TPP-bd_dom"/>
</dbReference>
<name>C5KKS0_PERM5</name>
<evidence type="ECO:0000256" key="1">
    <source>
        <dbReference type="ARBA" id="ARBA00001964"/>
    </source>
</evidence>
<evidence type="ECO:0000313" key="6">
    <source>
        <dbReference type="Proteomes" id="UP000007800"/>
    </source>
</evidence>
<dbReference type="PANTHER" id="PTHR18968:SF166">
    <property type="entry name" value="2-HYDROXYACYL-COA LYASE 2"/>
    <property type="match status" value="1"/>
</dbReference>
<dbReference type="GO" id="GO:0009099">
    <property type="term" value="P:L-valine biosynthetic process"/>
    <property type="evidence" value="ECO:0007669"/>
    <property type="project" value="TreeGrafter"/>
</dbReference>
<dbReference type="GO" id="GO:0050660">
    <property type="term" value="F:flavin adenine dinucleotide binding"/>
    <property type="evidence" value="ECO:0007669"/>
    <property type="project" value="TreeGrafter"/>
</dbReference>
<reference evidence="5 6" key="1">
    <citation type="submission" date="2008-07" db="EMBL/GenBank/DDBJ databases">
        <authorList>
            <person name="El-Sayed N."/>
            <person name="Caler E."/>
            <person name="Inman J."/>
            <person name="Amedeo P."/>
            <person name="Hass B."/>
            <person name="Wortman J."/>
        </authorList>
    </citation>
    <scope>NUCLEOTIDE SEQUENCE [LARGE SCALE GENOMIC DNA]</scope>
    <source>
        <strain evidence="6">ATCC 50983 / TXsc</strain>
    </source>
</reference>
<accession>C5KKS0</accession>
<dbReference type="GO" id="GO:0003984">
    <property type="term" value="F:acetolactate synthase activity"/>
    <property type="evidence" value="ECO:0007669"/>
    <property type="project" value="TreeGrafter"/>
</dbReference>
<comment type="cofactor">
    <cofactor evidence="1">
        <name>thiamine diphosphate</name>
        <dbReference type="ChEBI" id="CHEBI:58937"/>
    </cofactor>
</comment>
<keyword evidence="3" id="KW-0812">Transmembrane</keyword>
<evidence type="ECO:0000259" key="4">
    <source>
        <dbReference type="Pfam" id="PF02776"/>
    </source>
</evidence>
<dbReference type="RefSeq" id="XP_002783127.1">
    <property type="nucleotide sequence ID" value="XM_002783081.1"/>
</dbReference>
<feature type="non-terminal residue" evidence="5">
    <location>
        <position position="357"/>
    </location>
</feature>
<keyword evidence="6" id="KW-1185">Reference proteome</keyword>
<organism evidence="6">
    <name type="scientific">Perkinsus marinus (strain ATCC 50983 / TXsc)</name>
    <dbReference type="NCBI Taxonomy" id="423536"/>
    <lineage>
        <taxon>Eukaryota</taxon>
        <taxon>Sar</taxon>
        <taxon>Alveolata</taxon>
        <taxon>Perkinsozoa</taxon>
        <taxon>Perkinsea</taxon>
        <taxon>Perkinsida</taxon>
        <taxon>Perkinsidae</taxon>
        <taxon>Perkinsus</taxon>
    </lineage>
</organism>
<comment type="similarity">
    <text evidence="2">Belongs to the TPP enzyme family.</text>
</comment>
<sequence>MDYVQVSPQFGGSAILGEVPARLGGSDCVLTCAPTALFGPSFYLPCLPHTHRVVYHTHKGRFAMCLQGIILSASPLARLGAVLESRNADAIPFPISLNMVVGNVLWAMFGFYVNDHVIFLPSVVGYTLGMTQILVILWCWGYLPYDLAFLKFIFSSRHSSPETTIEMTVRERDHPEYIDTAEDGAHCDSGEEEPEEGNLKVKDGSVVKLTDLESGTLVALAIRALGVGHIFTLTGGHISPILVGCNAVGIKVVDTRDEKAAVFAADAYARLTGNIGVCAVTAGPGLTNAVTAIVNARMAEVPIMVLAGATSMILKGRGSLQDIDQGALVKSAVKSQTTVKSVKEIIPAVLRASAVAG</sequence>
<evidence type="ECO:0000256" key="2">
    <source>
        <dbReference type="ARBA" id="ARBA00007812"/>
    </source>
</evidence>
<dbReference type="AlphaFoldDB" id="C5KKS0"/>
<dbReference type="GO" id="GO:0030976">
    <property type="term" value="F:thiamine pyrophosphate binding"/>
    <property type="evidence" value="ECO:0007669"/>
    <property type="project" value="InterPro"/>
</dbReference>
<dbReference type="EMBL" id="GG673713">
    <property type="protein sequence ID" value="EER14923.1"/>
    <property type="molecule type" value="Genomic_DNA"/>
</dbReference>
<dbReference type="Pfam" id="PF02776">
    <property type="entry name" value="TPP_enzyme_N"/>
    <property type="match status" value="1"/>
</dbReference>
<dbReference type="Gene3D" id="1.20.1280.290">
    <property type="match status" value="1"/>
</dbReference>
<keyword evidence="3" id="KW-1133">Transmembrane helix</keyword>
<dbReference type="InParanoid" id="C5KKS0"/>
<dbReference type="PANTHER" id="PTHR18968">
    <property type="entry name" value="THIAMINE PYROPHOSPHATE ENZYMES"/>
    <property type="match status" value="1"/>
</dbReference>
<dbReference type="GO" id="GO:0016020">
    <property type="term" value="C:membrane"/>
    <property type="evidence" value="ECO:0007669"/>
    <property type="project" value="InterPro"/>
</dbReference>
<dbReference type="InterPro" id="IPR045229">
    <property type="entry name" value="TPP_enz"/>
</dbReference>
<protein>
    <submittedName>
        <fullName evidence="5">Acetolactate synthase, putative</fullName>
    </submittedName>
</protein>
<feature type="transmembrane region" description="Helical" evidence="3">
    <location>
        <begin position="95"/>
        <end position="113"/>
    </location>
</feature>
<proteinExistence type="inferred from homology"/>
<dbReference type="GO" id="GO:0005948">
    <property type="term" value="C:acetolactate synthase complex"/>
    <property type="evidence" value="ECO:0007669"/>
    <property type="project" value="TreeGrafter"/>
</dbReference>
<feature type="domain" description="Thiamine pyrophosphate enzyme N-terminal TPP-binding" evidence="4">
    <location>
        <begin position="215"/>
        <end position="327"/>
    </location>
</feature>
<gene>
    <name evidence="5" type="ORF">Pmar_PMAR008541</name>
</gene>
<evidence type="ECO:0000256" key="3">
    <source>
        <dbReference type="SAM" id="Phobius"/>
    </source>
</evidence>